<proteinExistence type="predicted"/>
<dbReference type="EMBL" id="QKWP01001225">
    <property type="protein sequence ID" value="RIB10650.1"/>
    <property type="molecule type" value="Genomic_DNA"/>
</dbReference>
<name>A0A397UK76_9GLOM</name>
<protein>
    <submittedName>
        <fullName evidence="2">Uncharacterized protein</fullName>
    </submittedName>
</protein>
<reference evidence="2 3" key="1">
    <citation type="submission" date="2018-06" db="EMBL/GenBank/DDBJ databases">
        <title>Comparative genomics reveals the genomic features of Rhizophagus irregularis, R. cerebriforme, R. diaphanum and Gigaspora rosea, and their symbiotic lifestyle signature.</title>
        <authorList>
            <person name="Morin E."/>
            <person name="San Clemente H."/>
            <person name="Chen E.C.H."/>
            <person name="De La Providencia I."/>
            <person name="Hainaut M."/>
            <person name="Kuo A."/>
            <person name="Kohler A."/>
            <person name="Murat C."/>
            <person name="Tang N."/>
            <person name="Roy S."/>
            <person name="Loubradou J."/>
            <person name="Henrissat B."/>
            <person name="Grigoriev I.V."/>
            <person name="Corradi N."/>
            <person name="Roux C."/>
            <person name="Martin F.M."/>
        </authorList>
    </citation>
    <scope>NUCLEOTIDE SEQUENCE [LARGE SCALE GENOMIC DNA]</scope>
    <source>
        <strain evidence="2 3">DAOM 194757</strain>
    </source>
</reference>
<accession>A0A397UK76</accession>
<feature type="transmembrane region" description="Helical" evidence="1">
    <location>
        <begin position="6"/>
        <end position="26"/>
    </location>
</feature>
<evidence type="ECO:0000313" key="3">
    <source>
        <dbReference type="Proteomes" id="UP000266673"/>
    </source>
</evidence>
<sequence>MKQPTLFHMDQILTFLQTVLIFGLIYKSVKKARIYFLAINLIEDRLIVQLPKRDLSFR</sequence>
<dbReference type="Proteomes" id="UP000266673">
    <property type="component" value="Unassembled WGS sequence"/>
</dbReference>
<organism evidence="2 3">
    <name type="scientific">Gigaspora rosea</name>
    <dbReference type="NCBI Taxonomy" id="44941"/>
    <lineage>
        <taxon>Eukaryota</taxon>
        <taxon>Fungi</taxon>
        <taxon>Fungi incertae sedis</taxon>
        <taxon>Mucoromycota</taxon>
        <taxon>Glomeromycotina</taxon>
        <taxon>Glomeromycetes</taxon>
        <taxon>Diversisporales</taxon>
        <taxon>Gigasporaceae</taxon>
        <taxon>Gigaspora</taxon>
    </lineage>
</organism>
<evidence type="ECO:0000256" key="1">
    <source>
        <dbReference type="SAM" id="Phobius"/>
    </source>
</evidence>
<comment type="caution">
    <text evidence="2">The sequence shown here is derived from an EMBL/GenBank/DDBJ whole genome shotgun (WGS) entry which is preliminary data.</text>
</comment>
<keyword evidence="3" id="KW-1185">Reference proteome</keyword>
<keyword evidence="1" id="KW-0472">Membrane</keyword>
<dbReference type="AlphaFoldDB" id="A0A397UK76"/>
<keyword evidence="1" id="KW-0812">Transmembrane</keyword>
<gene>
    <name evidence="2" type="ORF">C2G38_2105546</name>
</gene>
<evidence type="ECO:0000313" key="2">
    <source>
        <dbReference type="EMBL" id="RIB10650.1"/>
    </source>
</evidence>
<keyword evidence="1" id="KW-1133">Transmembrane helix</keyword>